<evidence type="ECO:0000256" key="6">
    <source>
        <dbReference type="ARBA" id="ARBA00023244"/>
    </source>
</evidence>
<dbReference type="PANTHER" id="PTHR43013">
    <property type="entry name" value="GLUTAMYL-TRNA REDUCTASE"/>
    <property type="match status" value="1"/>
</dbReference>
<evidence type="ECO:0000313" key="13">
    <source>
        <dbReference type="EMBL" id="GAA4318241.1"/>
    </source>
</evidence>
<feature type="site" description="Important for activity" evidence="8">
    <location>
        <position position="103"/>
    </location>
</feature>
<feature type="active site" description="Nucleophile" evidence="8">
    <location>
        <position position="58"/>
    </location>
</feature>
<dbReference type="RefSeq" id="WP_345252748.1">
    <property type="nucleotide sequence ID" value="NZ_BAABGY010000001.1"/>
</dbReference>
<evidence type="ECO:0000259" key="11">
    <source>
        <dbReference type="Pfam" id="PF01488"/>
    </source>
</evidence>
<keyword evidence="14" id="KW-1185">Reference proteome</keyword>
<gene>
    <name evidence="8 13" type="primary">hemA</name>
    <name evidence="13" type="ORF">GCM10023184_02340</name>
</gene>
<dbReference type="Gene3D" id="3.40.50.720">
    <property type="entry name" value="NAD(P)-binding Rossmann-like Domain"/>
    <property type="match status" value="1"/>
</dbReference>
<feature type="domain" description="Tetrapyrrole biosynthesis glutamyl-tRNA reductase dimerisation" evidence="10">
    <location>
        <begin position="319"/>
        <end position="368"/>
    </location>
</feature>
<dbReference type="InterPro" id="IPR000343">
    <property type="entry name" value="4pyrrol_synth_GluRdtase"/>
</dbReference>
<dbReference type="SUPFAM" id="SSF69075">
    <property type="entry name" value="Glutamyl tRNA-reductase dimerization domain"/>
    <property type="match status" value="1"/>
</dbReference>
<feature type="binding site" evidence="8">
    <location>
        <begin position="118"/>
        <end position="120"/>
    </location>
    <ligand>
        <name>substrate</name>
    </ligand>
</feature>
<evidence type="ECO:0000256" key="1">
    <source>
        <dbReference type="ARBA" id="ARBA00005059"/>
    </source>
</evidence>
<evidence type="ECO:0000259" key="10">
    <source>
        <dbReference type="Pfam" id="PF00745"/>
    </source>
</evidence>
<comment type="domain">
    <text evidence="8">Possesses an unusual extended V-shaped dimeric structure with each monomer consisting of three distinct domains arranged along a curved 'spinal' alpha-helix. The N-terminal catalytic domain specifically recognizes the glutamate moiety of the substrate. The second domain is the NADPH-binding domain, and the third C-terminal domain is responsible for dimerization.</text>
</comment>
<evidence type="ECO:0000256" key="9">
    <source>
        <dbReference type="RuleBase" id="RU000584"/>
    </source>
</evidence>
<feature type="domain" description="Quinate/shikimate 5-dehydrogenase/glutamyl-tRNA reductase" evidence="11">
    <location>
        <begin position="184"/>
        <end position="304"/>
    </location>
</feature>
<feature type="binding site" evidence="8">
    <location>
        <position position="124"/>
    </location>
    <ligand>
        <name>substrate</name>
    </ligand>
</feature>
<evidence type="ECO:0000256" key="5">
    <source>
        <dbReference type="ARBA" id="ARBA00023002"/>
    </source>
</evidence>
<dbReference type="PIRSF" id="PIRSF000445">
    <property type="entry name" value="4pyrrol_synth_GluRdtase"/>
    <property type="match status" value="1"/>
</dbReference>
<comment type="miscellaneous">
    <text evidence="8">During catalysis, the active site Cys acts as a nucleophile attacking the alpha-carbonyl group of tRNA-bound glutamate with the formation of a thioester intermediate between enzyme and glutamate, and the concomitant release of tRNA(Glu). The thioester intermediate is finally reduced by direct hydride transfer from NADPH, to form the product GSA.</text>
</comment>
<accession>A0ABP8G647</accession>
<dbReference type="EC" id="1.2.1.70" evidence="3 8"/>
<comment type="pathway">
    <text evidence="1 8 9">Porphyrin-containing compound metabolism; protoporphyrin-IX biosynthesis; 5-aminolevulinate from L-glutamyl-tRNA(Glu): step 1/2.</text>
</comment>
<protein>
    <recommendedName>
        <fullName evidence="3 8">Glutamyl-tRNA reductase</fullName>
        <shortName evidence="8">GluTR</shortName>
        <ecNumber evidence="3 8">1.2.1.70</ecNumber>
    </recommendedName>
</protein>
<dbReference type="SUPFAM" id="SSF69742">
    <property type="entry name" value="Glutamyl tRNA-reductase catalytic, N-terminal domain"/>
    <property type="match status" value="1"/>
</dbReference>
<dbReference type="PROSITE" id="PS00747">
    <property type="entry name" value="GLUTR"/>
    <property type="match status" value="1"/>
</dbReference>
<feature type="domain" description="Glutamyl-tRNA reductase N-terminal" evidence="12">
    <location>
        <begin position="16"/>
        <end position="160"/>
    </location>
</feature>
<dbReference type="Pfam" id="PF01488">
    <property type="entry name" value="Shikimate_DH"/>
    <property type="match status" value="1"/>
</dbReference>
<feature type="binding site" evidence="8">
    <location>
        <position position="113"/>
    </location>
    <ligand>
        <name>substrate</name>
    </ligand>
</feature>
<feature type="binding site" evidence="8">
    <location>
        <begin position="193"/>
        <end position="198"/>
    </location>
    <ligand>
        <name>NADP(+)</name>
        <dbReference type="ChEBI" id="CHEBI:58349"/>
    </ligand>
</feature>
<evidence type="ECO:0000256" key="3">
    <source>
        <dbReference type="ARBA" id="ARBA00012970"/>
    </source>
</evidence>
<evidence type="ECO:0000256" key="4">
    <source>
        <dbReference type="ARBA" id="ARBA00022857"/>
    </source>
</evidence>
<dbReference type="InterPro" id="IPR015895">
    <property type="entry name" value="4pyrrol_synth_GluRdtase_N"/>
</dbReference>
<evidence type="ECO:0000259" key="12">
    <source>
        <dbReference type="Pfam" id="PF05201"/>
    </source>
</evidence>
<dbReference type="NCBIfam" id="TIGR01035">
    <property type="entry name" value="hemA"/>
    <property type="match status" value="1"/>
</dbReference>
<organism evidence="13 14">
    <name type="scientific">Flaviaesturariibacter amylovorans</name>
    <dbReference type="NCBI Taxonomy" id="1084520"/>
    <lineage>
        <taxon>Bacteria</taxon>
        <taxon>Pseudomonadati</taxon>
        <taxon>Bacteroidota</taxon>
        <taxon>Chitinophagia</taxon>
        <taxon>Chitinophagales</taxon>
        <taxon>Chitinophagaceae</taxon>
        <taxon>Flaviaestuariibacter</taxon>
    </lineage>
</organism>
<dbReference type="InterPro" id="IPR036291">
    <property type="entry name" value="NAD(P)-bd_dom_sf"/>
</dbReference>
<keyword evidence="4 8" id="KW-0521">NADP</keyword>
<dbReference type="PANTHER" id="PTHR43013:SF1">
    <property type="entry name" value="GLUTAMYL-TRNA REDUCTASE"/>
    <property type="match status" value="1"/>
</dbReference>
<dbReference type="HAMAP" id="MF_00087">
    <property type="entry name" value="Glu_tRNA_reductase"/>
    <property type="match status" value="1"/>
</dbReference>
<name>A0ABP8G647_9BACT</name>
<comment type="catalytic activity">
    <reaction evidence="7 8 9">
        <text>(S)-4-amino-5-oxopentanoate + tRNA(Glu) + NADP(+) = L-glutamyl-tRNA(Glu) + NADPH + H(+)</text>
        <dbReference type="Rhea" id="RHEA:12344"/>
        <dbReference type="Rhea" id="RHEA-COMP:9663"/>
        <dbReference type="Rhea" id="RHEA-COMP:9680"/>
        <dbReference type="ChEBI" id="CHEBI:15378"/>
        <dbReference type="ChEBI" id="CHEBI:57501"/>
        <dbReference type="ChEBI" id="CHEBI:57783"/>
        <dbReference type="ChEBI" id="CHEBI:58349"/>
        <dbReference type="ChEBI" id="CHEBI:78442"/>
        <dbReference type="ChEBI" id="CHEBI:78520"/>
        <dbReference type="EC" id="1.2.1.70"/>
    </reaction>
</comment>
<dbReference type="InterPro" id="IPR006151">
    <property type="entry name" value="Shikm_DH/Glu-tRNA_Rdtase"/>
</dbReference>
<dbReference type="Gene3D" id="3.30.460.30">
    <property type="entry name" value="Glutamyl-tRNA reductase, N-terminal domain"/>
    <property type="match status" value="1"/>
</dbReference>
<dbReference type="EMBL" id="BAABGY010000001">
    <property type="protein sequence ID" value="GAA4318241.1"/>
    <property type="molecule type" value="Genomic_DNA"/>
</dbReference>
<dbReference type="Pfam" id="PF05201">
    <property type="entry name" value="GlutR_N"/>
    <property type="match status" value="1"/>
</dbReference>
<dbReference type="InterPro" id="IPR015896">
    <property type="entry name" value="4pyrrol_synth_GluRdtase_dimer"/>
</dbReference>
<dbReference type="InterPro" id="IPR036343">
    <property type="entry name" value="GluRdtase_N_sf"/>
</dbReference>
<proteinExistence type="inferred from homology"/>
<dbReference type="Pfam" id="PF00745">
    <property type="entry name" value="GlutR_dimer"/>
    <property type="match status" value="1"/>
</dbReference>
<dbReference type="Proteomes" id="UP001501725">
    <property type="component" value="Unassembled WGS sequence"/>
</dbReference>
<evidence type="ECO:0000256" key="7">
    <source>
        <dbReference type="ARBA" id="ARBA00047464"/>
    </source>
</evidence>
<sequence>MNNHYFKNIDNFFVAGINYKKSDASVRGQFAIGNEQYAAILAAAAAEGIGELFVLSTCNRTEIYGIAHCPHQLVRLLCAQTAGDAETFVRSAYIKQGADAVEHVYHVASGLDSQILGDYEIVGQLKTAVRFAKEGGAIGAFTERLINSVLQASKNVKNNTELSGGTVSTAFAAVQYIRAHVPGCCGKKILLVGTGKIGRNTCKNLVDYLGTTNITLINRSPEKAQELASELGLHWAPVAALESELRAADVVIVATNAQQKTILRQHLEGAGEKLIIDLSIPYNVADDAQTLPNVRMVNVDELSKLKDETFRMRQAEVPKAKAIIAEGMQEFEEWCDMRRHVPLLKDLKAKLRTLREHPECPHMREQHAKLLDVEIQRVLNETAGRIKERNERGCQYISALHQFISVPN</sequence>
<keyword evidence="6 8" id="KW-0627">Porphyrin biosynthesis</keyword>
<feature type="binding site" evidence="8">
    <location>
        <begin position="57"/>
        <end position="60"/>
    </location>
    <ligand>
        <name>substrate</name>
    </ligand>
</feature>
<comment type="caution">
    <text evidence="13">The sequence shown here is derived from an EMBL/GenBank/DDBJ whole genome shotgun (WGS) entry which is preliminary data.</text>
</comment>
<evidence type="ECO:0000313" key="14">
    <source>
        <dbReference type="Proteomes" id="UP001501725"/>
    </source>
</evidence>
<evidence type="ECO:0000256" key="8">
    <source>
        <dbReference type="HAMAP-Rule" id="MF_00087"/>
    </source>
</evidence>
<reference evidence="14" key="1">
    <citation type="journal article" date="2019" name="Int. J. Syst. Evol. Microbiol.">
        <title>The Global Catalogue of Microorganisms (GCM) 10K type strain sequencing project: providing services to taxonomists for standard genome sequencing and annotation.</title>
        <authorList>
            <consortium name="The Broad Institute Genomics Platform"/>
            <consortium name="The Broad Institute Genome Sequencing Center for Infectious Disease"/>
            <person name="Wu L."/>
            <person name="Ma J."/>
        </authorList>
    </citation>
    <scope>NUCLEOTIDE SEQUENCE [LARGE SCALE GENOMIC DNA]</scope>
    <source>
        <strain evidence="14">JCM 17919</strain>
    </source>
</reference>
<comment type="similarity">
    <text evidence="2 8 9">Belongs to the glutamyl-tRNA reductase family.</text>
</comment>
<dbReference type="InterPro" id="IPR036453">
    <property type="entry name" value="GluRdtase_dimer_dom_sf"/>
</dbReference>
<keyword evidence="5 8" id="KW-0560">Oxidoreductase</keyword>
<comment type="function">
    <text evidence="8">Catalyzes the NADPH-dependent reduction of glutamyl-tRNA(Glu) to glutamate 1-semialdehyde (GSA).</text>
</comment>
<comment type="subunit">
    <text evidence="8">Homodimer.</text>
</comment>
<evidence type="ECO:0000256" key="2">
    <source>
        <dbReference type="ARBA" id="ARBA00005916"/>
    </source>
</evidence>
<dbReference type="InterPro" id="IPR018214">
    <property type="entry name" value="GluRdtase_CS"/>
</dbReference>
<dbReference type="SUPFAM" id="SSF51735">
    <property type="entry name" value="NAD(P)-binding Rossmann-fold domains"/>
    <property type="match status" value="1"/>
</dbReference>